<evidence type="ECO:0000256" key="8">
    <source>
        <dbReference type="ARBA" id="ARBA00023065"/>
    </source>
</evidence>
<accession>A0ABT7UX70</accession>
<protein>
    <recommendedName>
        <fullName evidence="14">Fluoride-specific ion channel FluC</fullName>
    </recommendedName>
</protein>
<keyword evidence="3 14" id="KW-1003">Cell membrane</keyword>
<keyword evidence="2 14" id="KW-0813">Transport</keyword>
<dbReference type="PANTHER" id="PTHR28259">
    <property type="entry name" value="FLUORIDE EXPORT PROTEIN 1-RELATED"/>
    <property type="match status" value="1"/>
</dbReference>
<dbReference type="InterPro" id="IPR003691">
    <property type="entry name" value="FluC"/>
</dbReference>
<dbReference type="Pfam" id="PF02537">
    <property type="entry name" value="CRCB"/>
    <property type="match status" value="1"/>
</dbReference>
<organism evidence="15 16">
    <name type="scientific">Limosilactobacillus pontis</name>
    <dbReference type="NCBI Taxonomy" id="35787"/>
    <lineage>
        <taxon>Bacteria</taxon>
        <taxon>Bacillati</taxon>
        <taxon>Bacillota</taxon>
        <taxon>Bacilli</taxon>
        <taxon>Lactobacillales</taxon>
        <taxon>Lactobacillaceae</taxon>
        <taxon>Limosilactobacillus</taxon>
    </lineage>
</organism>
<comment type="caution">
    <text evidence="15">The sequence shown here is derived from an EMBL/GenBank/DDBJ whole genome shotgun (WGS) entry which is preliminary data.</text>
</comment>
<evidence type="ECO:0000256" key="5">
    <source>
        <dbReference type="ARBA" id="ARBA00022723"/>
    </source>
</evidence>
<evidence type="ECO:0000256" key="2">
    <source>
        <dbReference type="ARBA" id="ARBA00022448"/>
    </source>
</evidence>
<evidence type="ECO:0000313" key="15">
    <source>
        <dbReference type="EMBL" id="MDM8266311.1"/>
    </source>
</evidence>
<keyword evidence="9 14" id="KW-0472">Membrane</keyword>
<sequence length="112" mass="12184">MLSVGCGSALGALLRYWLTTWWKRQQVDWPLVTLLINLTGALVLGILTGRLAATGSAMLFWGVGFLGGYTTLSTLNTEMIAMVDEHRWGSLVIYFVVSYVGGLLAAWLGMSI</sequence>
<comment type="catalytic activity">
    <reaction evidence="12">
        <text>fluoride(in) = fluoride(out)</text>
        <dbReference type="Rhea" id="RHEA:76159"/>
        <dbReference type="ChEBI" id="CHEBI:17051"/>
    </reaction>
    <physiologicalReaction direction="left-to-right" evidence="12">
        <dbReference type="Rhea" id="RHEA:76160"/>
    </physiologicalReaction>
</comment>
<evidence type="ECO:0000256" key="9">
    <source>
        <dbReference type="ARBA" id="ARBA00023136"/>
    </source>
</evidence>
<evidence type="ECO:0000256" key="7">
    <source>
        <dbReference type="ARBA" id="ARBA00023053"/>
    </source>
</evidence>
<feature type="binding site" evidence="14">
    <location>
        <position position="70"/>
    </location>
    <ligand>
        <name>Na(+)</name>
        <dbReference type="ChEBI" id="CHEBI:29101"/>
        <note>structural</note>
    </ligand>
</feature>
<evidence type="ECO:0000313" key="16">
    <source>
        <dbReference type="Proteomes" id="UP001529343"/>
    </source>
</evidence>
<keyword evidence="4 14" id="KW-0812">Transmembrane</keyword>
<feature type="transmembrane region" description="Helical" evidence="14">
    <location>
        <begin position="31"/>
        <end position="52"/>
    </location>
</feature>
<reference evidence="15 16" key="2">
    <citation type="submission" date="2023-06" db="EMBL/GenBank/DDBJ databases">
        <authorList>
            <person name="Zeman M."/>
            <person name="Kubasova T."/>
            <person name="Jahodarova E."/>
            <person name="Nykrynova M."/>
            <person name="Rychlik I."/>
        </authorList>
    </citation>
    <scope>NUCLEOTIDE SEQUENCE [LARGE SCALE GENOMIC DNA]</scope>
    <source>
        <strain evidence="15 16">161_Gplus</strain>
    </source>
</reference>
<keyword evidence="6 14" id="KW-1133">Transmembrane helix</keyword>
<comment type="subcellular location">
    <subcellularLocation>
        <location evidence="1 14">Cell membrane</location>
        <topology evidence="1 14">Multi-pass membrane protein</topology>
    </subcellularLocation>
</comment>
<comment type="similarity">
    <text evidence="11 14">Belongs to the fluoride channel Fluc/FEX (TC 1.A.43) family.</text>
</comment>
<dbReference type="RefSeq" id="WP_289585972.1">
    <property type="nucleotide sequence ID" value="NZ_JAUDDW010000010.1"/>
</dbReference>
<evidence type="ECO:0000256" key="6">
    <source>
        <dbReference type="ARBA" id="ARBA00022989"/>
    </source>
</evidence>
<evidence type="ECO:0000256" key="10">
    <source>
        <dbReference type="ARBA" id="ARBA00023303"/>
    </source>
</evidence>
<feature type="transmembrane region" description="Helical" evidence="14">
    <location>
        <begin position="58"/>
        <end position="76"/>
    </location>
</feature>
<feature type="transmembrane region" description="Helical" evidence="14">
    <location>
        <begin position="88"/>
        <end position="110"/>
    </location>
</feature>
<dbReference type="HAMAP" id="MF_00454">
    <property type="entry name" value="FluC"/>
    <property type="match status" value="1"/>
</dbReference>
<evidence type="ECO:0000256" key="14">
    <source>
        <dbReference type="HAMAP-Rule" id="MF_00454"/>
    </source>
</evidence>
<keyword evidence="16" id="KW-1185">Reference proteome</keyword>
<keyword evidence="8 14" id="KW-0406">Ion transport</keyword>
<reference evidence="16" key="1">
    <citation type="submission" date="2023-06" db="EMBL/GenBank/DDBJ databases">
        <title>Identification and characterization of horizontal gene transfer across gut microbiota members of farm animals based on homology search.</title>
        <authorList>
            <person name="Zeman M."/>
            <person name="Kubasova T."/>
            <person name="Jahodarova E."/>
            <person name="Nykrynova M."/>
            <person name="Rychlik I."/>
        </authorList>
    </citation>
    <scope>NUCLEOTIDE SEQUENCE [LARGE SCALE GENOMIC DNA]</scope>
    <source>
        <strain evidence="16">161_Gplus</strain>
    </source>
</reference>
<keyword evidence="5 14" id="KW-0479">Metal-binding</keyword>
<gene>
    <name evidence="14" type="primary">fluC</name>
    <name evidence="14" type="synonym">crcB</name>
    <name evidence="15" type="ORF">QUW44_03900</name>
</gene>
<evidence type="ECO:0000256" key="12">
    <source>
        <dbReference type="ARBA" id="ARBA00035585"/>
    </source>
</evidence>
<evidence type="ECO:0000256" key="13">
    <source>
        <dbReference type="ARBA" id="ARBA00049940"/>
    </source>
</evidence>
<proteinExistence type="inferred from homology"/>
<evidence type="ECO:0000256" key="4">
    <source>
        <dbReference type="ARBA" id="ARBA00022692"/>
    </source>
</evidence>
<keyword evidence="7 14" id="KW-0915">Sodium</keyword>
<evidence type="ECO:0000256" key="1">
    <source>
        <dbReference type="ARBA" id="ARBA00004651"/>
    </source>
</evidence>
<comment type="function">
    <text evidence="13 14">Fluoride-specific ion channel. Important for reducing fluoride concentration in the cell, thus reducing its toxicity.</text>
</comment>
<evidence type="ECO:0000256" key="3">
    <source>
        <dbReference type="ARBA" id="ARBA00022475"/>
    </source>
</evidence>
<dbReference type="EMBL" id="JAUDDW010000010">
    <property type="protein sequence ID" value="MDM8266311.1"/>
    <property type="molecule type" value="Genomic_DNA"/>
</dbReference>
<feature type="binding site" evidence="14">
    <location>
        <position position="67"/>
    </location>
    <ligand>
        <name>Na(+)</name>
        <dbReference type="ChEBI" id="CHEBI:29101"/>
        <note>structural</note>
    </ligand>
</feature>
<comment type="activity regulation">
    <text evidence="14">Na(+) is not transported, but it plays an essential structural role and its presence is essential for fluoride channel function.</text>
</comment>
<name>A0ABT7UX70_9LACO</name>
<dbReference type="PANTHER" id="PTHR28259:SF16">
    <property type="entry name" value="FLUORIDE-SPECIFIC ION CHANNEL FLUC 2"/>
    <property type="match status" value="1"/>
</dbReference>
<keyword evidence="10 14" id="KW-0407">Ion channel</keyword>
<dbReference type="Proteomes" id="UP001529343">
    <property type="component" value="Unassembled WGS sequence"/>
</dbReference>
<evidence type="ECO:0000256" key="11">
    <source>
        <dbReference type="ARBA" id="ARBA00035120"/>
    </source>
</evidence>